<organism evidence="7 8">
    <name type="scientific">Cutaneotrichosporon oleaginosum</name>
    <dbReference type="NCBI Taxonomy" id="879819"/>
    <lineage>
        <taxon>Eukaryota</taxon>
        <taxon>Fungi</taxon>
        <taxon>Dikarya</taxon>
        <taxon>Basidiomycota</taxon>
        <taxon>Agaricomycotina</taxon>
        <taxon>Tremellomycetes</taxon>
        <taxon>Trichosporonales</taxon>
        <taxon>Trichosporonaceae</taxon>
        <taxon>Cutaneotrichosporon</taxon>
    </lineage>
</organism>
<evidence type="ECO:0000256" key="2">
    <source>
        <dbReference type="ARBA" id="ARBA00022692"/>
    </source>
</evidence>
<accession>A0A0J1AWP7</accession>
<dbReference type="PANTHER" id="PTHR23241:SF102">
    <property type="entry name" value="LD23009P"/>
    <property type="match status" value="1"/>
</dbReference>
<evidence type="ECO:0000313" key="8">
    <source>
        <dbReference type="Proteomes" id="UP000053611"/>
    </source>
</evidence>
<keyword evidence="2 5" id="KW-0812">Transmembrane</keyword>
<dbReference type="OrthoDB" id="1641132at2759"/>
<dbReference type="RefSeq" id="XP_018276215.1">
    <property type="nucleotide sequence ID" value="XM_018420516.1"/>
</dbReference>
<evidence type="ECO:0000256" key="1">
    <source>
        <dbReference type="ARBA" id="ARBA00004370"/>
    </source>
</evidence>
<evidence type="ECO:0000259" key="6">
    <source>
        <dbReference type="Pfam" id="PF13664"/>
    </source>
</evidence>
<dbReference type="GO" id="GO:0016020">
    <property type="term" value="C:membrane"/>
    <property type="evidence" value="ECO:0007669"/>
    <property type="project" value="UniProtKB-SubCell"/>
</dbReference>
<comment type="subcellular location">
    <subcellularLocation>
        <location evidence="1">Membrane</location>
    </subcellularLocation>
</comment>
<evidence type="ECO:0000313" key="7">
    <source>
        <dbReference type="EMBL" id="KLT39724.1"/>
    </source>
</evidence>
<feature type="transmembrane region" description="Helical" evidence="5">
    <location>
        <begin position="12"/>
        <end position="30"/>
    </location>
</feature>
<dbReference type="PANTHER" id="PTHR23241">
    <property type="entry name" value="LATE EMBRYOGENESIS ABUNDANT PLANTS LEA-RELATED"/>
    <property type="match status" value="1"/>
</dbReference>
<dbReference type="Pfam" id="PF13664">
    <property type="entry name" value="DUF4149"/>
    <property type="match status" value="1"/>
</dbReference>
<feature type="domain" description="TMEM205-like" evidence="6">
    <location>
        <begin position="16"/>
        <end position="121"/>
    </location>
</feature>
<proteinExistence type="predicted"/>
<protein>
    <recommendedName>
        <fullName evidence="6">TMEM205-like domain-containing protein</fullName>
    </recommendedName>
</protein>
<dbReference type="InterPro" id="IPR053009">
    <property type="entry name" value="Xanthocillin_Biosynth-Assoc"/>
</dbReference>
<keyword evidence="8" id="KW-1185">Reference proteome</keyword>
<sequence length="180" mass="19293">MTNALAPFTLKGFYLLTWGTALGTNAWHLVSSHKAYTTLDRESFSHLQASMHPAYFGTSTLLSGALLATHLYFHPVLLRRAAWWGLEEGVQGLLILGAFVPQLINWVAVGPRAIRLLYERHRAERSGKVAVSENVGVADPQPAQDVAAANSAFSTIHGVSSTLNLVSGLSLAALGLAVSM</sequence>
<dbReference type="Proteomes" id="UP000053611">
    <property type="component" value="Unassembled WGS sequence"/>
</dbReference>
<evidence type="ECO:0000256" key="3">
    <source>
        <dbReference type="ARBA" id="ARBA00022989"/>
    </source>
</evidence>
<gene>
    <name evidence="7" type="ORF">CC85DRAFT_250690</name>
</gene>
<dbReference type="AlphaFoldDB" id="A0A0J1AWP7"/>
<keyword evidence="4 5" id="KW-0472">Membrane</keyword>
<reference evidence="7 8" key="1">
    <citation type="submission" date="2015-03" db="EMBL/GenBank/DDBJ databases">
        <title>Genomics and transcriptomics of the oil-accumulating basidiomycete yeast T. oleaginosus allow insights into substrate utilization and the diverse evolutionary trajectories of mating systems in fungi.</title>
        <authorList>
            <consortium name="DOE Joint Genome Institute"/>
            <person name="Kourist R."/>
            <person name="Kracht O."/>
            <person name="Bracharz F."/>
            <person name="Lipzen A."/>
            <person name="Nolan M."/>
            <person name="Ohm R."/>
            <person name="Grigoriev I."/>
            <person name="Sun S."/>
            <person name="Heitman J."/>
            <person name="Bruck T."/>
            <person name="Nowrousian M."/>
        </authorList>
    </citation>
    <scope>NUCLEOTIDE SEQUENCE [LARGE SCALE GENOMIC DNA]</scope>
    <source>
        <strain evidence="7 8">IBC0246</strain>
    </source>
</reference>
<evidence type="ECO:0000256" key="4">
    <source>
        <dbReference type="ARBA" id="ARBA00023136"/>
    </source>
</evidence>
<name>A0A0J1AWP7_9TREE</name>
<feature type="transmembrane region" description="Helical" evidence="5">
    <location>
        <begin position="51"/>
        <end position="73"/>
    </location>
</feature>
<dbReference type="EMBL" id="KQ087250">
    <property type="protein sequence ID" value="KLT39724.1"/>
    <property type="molecule type" value="Genomic_DNA"/>
</dbReference>
<evidence type="ECO:0000256" key="5">
    <source>
        <dbReference type="SAM" id="Phobius"/>
    </source>
</evidence>
<keyword evidence="3 5" id="KW-1133">Transmembrane helix</keyword>
<dbReference type="GeneID" id="28981119"/>
<dbReference type="InterPro" id="IPR025423">
    <property type="entry name" value="TMEM205-like"/>
</dbReference>